<comment type="caution">
    <text evidence="2">The sequence shown here is derived from an EMBL/GenBank/DDBJ whole genome shotgun (WGS) entry which is preliminary data.</text>
</comment>
<protein>
    <submittedName>
        <fullName evidence="2">Uncharacterized protein</fullName>
    </submittedName>
</protein>
<keyword evidence="1" id="KW-0812">Transmembrane</keyword>
<dbReference type="Proteomes" id="UP000637980">
    <property type="component" value="Unassembled WGS sequence"/>
</dbReference>
<keyword evidence="1" id="KW-1133">Transmembrane helix</keyword>
<name>A0ABQ3DVS1_9HYPH</name>
<evidence type="ECO:0000256" key="1">
    <source>
        <dbReference type="SAM" id="Phobius"/>
    </source>
</evidence>
<accession>A0ABQ3DVS1</accession>
<organism evidence="2 3">
    <name type="scientific">Pseudovibrio japonicus</name>
    <dbReference type="NCBI Taxonomy" id="366534"/>
    <lineage>
        <taxon>Bacteria</taxon>
        <taxon>Pseudomonadati</taxon>
        <taxon>Pseudomonadota</taxon>
        <taxon>Alphaproteobacteria</taxon>
        <taxon>Hyphomicrobiales</taxon>
        <taxon>Stappiaceae</taxon>
        <taxon>Pseudovibrio</taxon>
    </lineage>
</organism>
<proteinExistence type="predicted"/>
<keyword evidence="1" id="KW-0472">Membrane</keyword>
<evidence type="ECO:0000313" key="2">
    <source>
        <dbReference type="EMBL" id="GHB17211.1"/>
    </source>
</evidence>
<keyword evidence="3" id="KW-1185">Reference proteome</keyword>
<reference evidence="3" key="1">
    <citation type="journal article" date="2019" name="Int. J. Syst. Evol. Microbiol.">
        <title>The Global Catalogue of Microorganisms (GCM) 10K type strain sequencing project: providing services to taxonomists for standard genome sequencing and annotation.</title>
        <authorList>
            <consortium name="The Broad Institute Genomics Platform"/>
            <consortium name="The Broad Institute Genome Sequencing Center for Infectious Disease"/>
            <person name="Wu L."/>
            <person name="Ma J."/>
        </authorList>
    </citation>
    <scope>NUCLEOTIDE SEQUENCE [LARGE SCALE GENOMIC DNA]</scope>
    <source>
        <strain evidence="3">KCTC 12861</strain>
    </source>
</reference>
<dbReference type="RefSeq" id="WP_189434333.1">
    <property type="nucleotide sequence ID" value="NZ_BMXE01000001.1"/>
</dbReference>
<feature type="transmembrane region" description="Helical" evidence="1">
    <location>
        <begin position="16"/>
        <end position="34"/>
    </location>
</feature>
<dbReference type="EMBL" id="BMXE01000001">
    <property type="protein sequence ID" value="GHB17211.1"/>
    <property type="molecule type" value="Genomic_DNA"/>
</dbReference>
<feature type="transmembrane region" description="Helical" evidence="1">
    <location>
        <begin position="40"/>
        <end position="61"/>
    </location>
</feature>
<gene>
    <name evidence="2" type="ORF">GCM10007094_00800</name>
</gene>
<feature type="transmembrane region" description="Helical" evidence="1">
    <location>
        <begin position="73"/>
        <end position="97"/>
    </location>
</feature>
<sequence>MEYNRTEPRRIPLNDLLKAWVFLVVLTVLGYVLSMIHSPALVYVGPLIIAALILFKARIILKSYLGLTRCPAWLSMLTSMIIAITAICAGLLTYVAAGFL</sequence>
<evidence type="ECO:0000313" key="3">
    <source>
        <dbReference type="Proteomes" id="UP000637980"/>
    </source>
</evidence>